<evidence type="ECO:0000256" key="7">
    <source>
        <dbReference type="RuleBase" id="RU363032"/>
    </source>
</evidence>
<evidence type="ECO:0000256" key="1">
    <source>
        <dbReference type="ARBA" id="ARBA00004651"/>
    </source>
</evidence>
<evidence type="ECO:0000313" key="10">
    <source>
        <dbReference type="Proteomes" id="UP001230289"/>
    </source>
</evidence>
<evidence type="ECO:0000256" key="6">
    <source>
        <dbReference type="ARBA" id="ARBA00023136"/>
    </source>
</evidence>
<feature type="transmembrane region" description="Helical" evidence="7">
    <location>
        <begin position="252"/>
        <end position="275"/>
    </location>
</feature>
<dbReference type="InterPro" id="IPR025966">
    <property type="entry name" value="OppC_N"/>
</dbReference>
<accession>A0ABU0XI46</accession>
<evidence type="ECO:0000256" key="2">
    <source>
        <dbReference type="ARBA" id="ARBA00022448"/>
    </source>
</evidence>
<dbReference type="SUPFAM" id="SSF161098">
    <property type="entry name" value="MetI-like"/>
    <property type="match status" value="1"/>
</dbReference>
<keyword evidence="4 7" id="KW-0812">Transmembrane</keyword>
<comment type="caution">
    <text evidence="9">The sequence shown here is derived from an EMBL/GenBank/DDBJ whole genome shotgun (WGS) entry which is preliminary data.</text>
</comment>
<dbReference type="Proteomes" id="UP001230289">
    <property type="component" value="Unassembled WGS sequence"/>
</dbReference>
<keyword evidence="10" id="KW-1185">Reference proteome</keyword>
<dbReference type="InterPro" id="IPR050366">
    <property type="entry name" value="BP-dependent_transpt_permease"/>
</dbReference>
<dbReference type="RefSeq" id="WP_308489481.1">
    <property type="nucleotide sequence ID" value="NZ_JAVFCB010000006.1"/>
</dbReference>
<dbReference type="Gene3D" id="1.10.3720.10">
    <property type="entry name" value="MetI-like"/>
    <property type="match status" value="1"/>
</dbReference>
<dbReference type="InterPro" id="IPR035906">
    <property type="entry name" value="MetI-like_sf"/>
</dbReference>
<dbReference type="PANTHER" id="PTHR43386">
    <property type="entry name" value="OLIGOPEPTIDE TRANSPORT SYSTEM PERMEASE PROTEIN APPC"/>
    <property type="match status" value="1"/>
</dbReference>
<evidence type="ECO:0000256" key="3">
    <source>
        <dbReference type="ARBA" id="ARBA00022475"/>
    </source>
</evidence>
<protein>
    <submittedName>
        <fullName evidence="9">ABC transporter permease</fullName>
    </submittedName>
</protein>
<sequence>MTTELTETIANTVPKARKRRRPSVVGGIAFGVLALFVVLAVVGPWVAPYPPTQLAVGARLLGPTPQFLFGTDALGRDQLSRVLVAIGPAVAAAVMATIFSLVVGTALGLIAGFWGGRIDGLISRVVDFLFAIPEYLLAILVLAILGRGLANAAVAIGIVFIPRFARTVRSATQEVMTRNYISAARLSGHGNAWIILRHVLPNIASPLIVIAAINLSMSSGAYAALSFLGFGVRPPQPDFGSMISDSLQYIGSAPWLVAPPAIVFVIFILAINIAGDALRDLLDPKTVNG</sequence>
<evidence type="ECO:0000259" key="8">
    <source>
        <dbReference type="PROSITE" id="PS50928"/>
    </source>
</evidence>
<comment type="similarity">
    <text evidence="7">Belongs to the binding-protein-dependent transport system permease family.</text>
</comment>
<dbReference type="PANTHER" id="PTHR43386:SF1">
    <property type="entry name" value="D,D-DIPEPTIDE TRANSPORT SYSTEM PERMEASE PROTEIN DDPC-RELATED"/>
    <property type="match status" value="1"/>
</dbReference>
<gene>
    <name evidence="9" type="ORF">RBR11_11500</name>
</gene>
<comment type="subcellular location">
    <subcellularLocation>
        <location evidence="1 7">Cell membrane</location>
        <topology evidence="1 7">Multi-pass membrane protein</topology>
    </subcellularLocation>
</comment>
<evidence type="ECO:0000256" key="5">
    <source>
        <dbReference type="ARBA" id="ARBA00022989"/>
    </source>
</evidence>
<dbReference type="PROSITE" id="PS50928">
    <property type="entry name" value="ABC_TM1"/>
    <property type="match status" value="1"/>
</dbReference>
<reference evidence="9 10" key="1">
    <citation type="submission" date="2023-08" db="EMBL/GenBank/DDBJ databases">
        <title>Microbacterium sp. nov., isolated from a waste landfill.</title>
        <authorList>
            <person name="Wen W."/>
        </authorList>
    </citation>
    <scope>NUCLEOTIDE SEQUENCE [LARGE SCALE GENOMIC DNA]</scope>
    <source>
        <strain evidence="9 10">ASV81</strain>
    </source>
</reference>
<organism evidence="9 10">
    <name type="scientific">Microbacterium capsulatum</name>
    <dbReference type="NCBI Taxonomy" id="3041921"/>
    <lineage>
        <taxon>Bacteria</taxon>
        <taxon>Bacillati</taxon>
        <taxon>Actinomycetota</taxon>
        <taxon>Actinomycetes</taxon>
        <taxon>Micrococcales</taxon>
        <taxon>Microbacteriaceae</taxon>
        <taxon>Microbacterium</taxon>
    </lineage>
</organism>
<dbReference type="Pfam" id="PF00528">
    <property type="entry name" value="BPD_transp_1"/>
    <property type="match status" value="1"/>
</dbReference>
<keyword evidence="5 7" id="KW-1133">Transmembrane helix</keyword>
<feature type="transmembrane region" description="Helical" evidence="7">
    <location>
        <begin position="207"/>
        <end position="232"/>
    </location>
</feature>
<name>A0ABU0XI46_9MICO</name>
<feature type="transmembrane region" description="Helical" evidence="7">
    <location>
        <begin position="135"/>
        <end position="161"/>
    </location>
</feature>
<keyword evidence="6 7" id="KW-0472">Membrane</keyword>
<feature type="transmembrane region" description="Helical" evidence="7">
    <location>
        <begin position="24"/>
        <end position="46"/>
    </location>
</feature>
<keyword evidence="3" id="KW-1003">Cell membrane</keyword>
<feature type="domain" description="ABC transmembrane type-1" evidence="8">
    <location>
        <begin position="86"/>
        <end position="275"/>
    </location>
</feature>
<dbReference type="InterPro" id="IPR000515">
    <property type="entry name" value="MetI-like"/>
</dbReference>
<dbReference type="CDD" id="cd06261">
    <property type="entry name" value="TM_PBP2"/>
    <property type="match status" value="1"/>
</dbReference>
<dbReference type="Pfam" id="PF12911">
    <property type="entry name" value="OppC_N"/>
    <property type="match status" value="1"/>
</dbReference>
<proteinExistence type="inferred from homology"/>
<evidence type="ECO:0000256" key="4">
    <source>
        <dbReference type="ARBA" id="ARBA00022692"/>
    </source>
</evidence>
<dbReference type="EMBL" id="JAVFCB010000006">
    <property type="protein sequence ID" value="MDQ4214537.1"/>
    <property type="molecule type" value="Genomic_DNA"/>
</dbReference>
<feature type="transmembrane region" description="Helical" evidence="7">
    <location>
        <begin position="82"/>
        <end position="115"/>
    </location>
</feature>
<evidence type="ECO:0000313" key="9">
    <source>
        <dbReference type="EMBL" id="MDQ4214537.1"/>
    </source>
</evidence>
<keyword evidence="2 7" id="KW-0813">Transport</keyword>